<dbReference type="AlphaFoldDB" id="A0A895XQ73"/>
<keyword evidence="2" id="KW-1185">Reference proteome</keyword>
<proteinExistence type="predicted"/>
<dbReference type="EMBL" id="CP070496">
    <property type="protein sequence ID" value="QSB05275.1"/>
    <property type="molecule type" value="Genomic_DNA"/>
</dbReference>
<name>A0A895XQ73_9ACTN</name>
<evidence type="ECO:0000313" key="2">
    <source>
        <dbReference type="Proteomes" id="UP000662939"/>
    </source>
</evidence>
<evidence type="ECO:0000313" key="1">
    <source>
        <dbReference type="EMBL" id="QSB05275.1"/>
    </source>
</evidence>
<dbReference type="PANTHER" id="PTHR34613:SF1">
    <property type="entry name" value="SLL6017 PROTEIN"/>
    <property type="match status" value="1"/>
</dbReference>
<accession>A0A895XQ73</accession>
<protein>
    <recommendedName>
        <fullName evidence="3">Transposase (putative) YhgA-like domain-containing protein</fullName>
    </recommendedName>
</protein>
<sequence>MPNFKHETPLRVFQTKPAVAGALLRMAFGKHLPDFATVEPSSEALTDVRPVELNCDSVQICRDTEGEIVFAVIIEVQNRPAVDKPYGWIAYMANLERRLKCNVALLVFCPDRRTAAWAKNAGCDRLWGLEFFPQVVGPEEVPEARNRREGPYALAETVVSVLIHHDSPWRPQIIETLEAELRELSQEEAIEYANEIFPSFDEADSETIRMVMMPEVYPFHRALVGDSYETIKAEGKAEREANLVLRLLTNRSVAVTDDQRERIESCTDLDQLDEWFDRAMVVTDAAEMFDQSSGEAAAEKS</sequence>
<organism evidence="1 2">
    <name type="scientific">Natronoglycomyces albus</name>
    <dbReference type="NCBI Taxonomy" id="2811108"/>
    <lineage>
        <taxon>Bacteria</taxon>
        <taxon>Bacillati</taxon>
        <taxon>Actinomycetota</taxon>
        <taxon>Actinomycetes</taxon>
        <taxon>Glycomycetales</taxon>
        <taxon>Glycomycetaceae</taxon>
        <taxon>Natronoglycomyces</taxon>
    </lineage>
</organism>
<dbReference type="KEGG" id="nav:JQS30_16230"/>
<dbReference type="PANTHER" id="PTHR34613">
    <property type="entry name" value="SLL0800 PROTEIN"/>
    <property type="match status" value="1"/>
</dbReference>
<evidence type="ECO:0008006" key="3">
    <source>
        <dbReference type="Google" id="ProtNLM"/>
    </source>
</evidence>
<reference evidence="1" key="1">
    <citation type="submission" date="2021-02" db="EMBL/GenBank/DDBJ databases">
        <title>Natronoglycomyces albus gen. nov., sp. nov, a haloalkaliphilic actinobacterium from a soda solonchak soil.</title>
        <authorList>
            <person name="Sorokin D.Y."/>
            <person name="Khijniak T.V."/>
            <person name="Zakharycheva A.P."/>
            <person name="Boueva O.V."/>
            <person name="Ariskina E.V."/>
            <person name="Hahnke R.L."/>
            <person name="Bunk B."/>
            <person name="Sproer C."/>
            <person name="Schumann P."/>
            <person name="Evtushenko L.I."/>
            <person name="Kublanov I.V."/>
        </authorList>
    </citation>
    <scope>NUCLEOTIDE SEQUENCE</scope>
    <source>
        <strain evidence="1">DSM 106290</strain>
    </source>
</reference>
<gene>
    <name evidence="1" type="ORF">JQS30_16230</name>
</gene>
<dbReference type="RefSeq" id="WP_213171280.1">
    <property type="nucleotide sequence ID" value="NZ_CP070496.1"/>
</dbReference>
<dbReference type="Proteomes" id="UP000662939">
    <property type="component" value="Chromosome"/>
</dbReference>